<dbReference type="Gene3D" id="3.40.720.10">
    <property type="entry name" value="Alkaline Phosphatase, subunit A"/>
    <property type="match status" value="1"/>
</dbReference>
<organism evidence="3 4">
    <name type="scientific">Acidiferrimicrobium australe</name>
    <dbReference type="NCBI Taxonomy" id="2664430"/>
    <lineage>
        <taxon>Bacteria</taxon>
        <taxon>Bacillati</taxon>
        <taxon>Actinomycetota</taxon>
        <taxon>Acidimicrobiia</taxon>
        <taxon>Acidimicrobiales</taxon>
        <taxon>Acidimicrobiaceae</taxon>
        <taxon>Acidiferrimicrobium</taxon>
    </lineage>
</organism>
<dbReference type="InterPro" id="IPR017850">
    <property type="entry name" value="Alkaline_phosphatase_core_sf"/>
</dbReference>
<dbReference type="Pfam" id="PF04185">
    <property type="entry name" value="Phosphoesterase"/>
    <property type="match status" value="2"/>
</dbReference>
<keyword evidence="1" id="KW-0378">Hydrolase</keyword>
<proteinExistence type="predicted"/>
<sequence length="335" mass="35994">MRHPRRTALVAGAVASAAVLVAGLATGGSGRQGAAVLAASPGHGGHDPAVSVRTTTPIKHLVVIFDENVSFDHYFGTYPDAANPAGEPAFHAAAGTPTVNGLDYALLHDNPNLSNPQRLDRSQALTCDQEHGYNPEQSAFDHGLMDKFVQFTGNQTQDPVAGCTGTPEEGRCGMGPRLPFMVISPYAKRDCVDNQIVDQSSIPRFIEDNWALPRIGNGSTDAITGTIDAMFDFSHPDDRPLSVSPTAWEVLGAGRPHRTWRWAGPTARTGRSARTVATVTDRAVVTLHPEGRWWPERLSPGQQGTPFPGGLLSVDRRGLTWLRPSRGGARTSQWR</sequence>
<evidence type="ECO:0000256" key="2">
    <source>
        <dbReference type="ARBA" id="ARBA00023026"/>
    </source>
</evidence>
<keyword evidence="4" id="KW-1185">Reference proteome</keyword>
<gene>
    <name evidence="3" type="ORF">GHK86_14645</name>
</gene>
<evidence type="ECO:0008006" key="5">
    <source>
        <dbReference type="Google" id="ProtNLM"/>
    </source>
</evidence>
<evidence type="ECO:0000313" key="4">
    <source>
        <dbReference type="Proteomes" id="UP000437736"/>
    </source>
</evidence>
<reference evidence="3 4" key="1">
    <citation type="submission" date="2019-11" db="EMBL/GenBank/DDBJ databases">
        <title>Acidiferrimicrobium australis gen. nov., sp. nov., an acidophilic and obligately heterotrophic, member of the Actinobacteria that catalyses dissimilatory oxido- reduction of iron isolated from metal-rich acidic water in Chile.</title>
        <authorList>
            <person name="Gonzalez D."/>
            <person name="Huber K."/>
            <person name="Hedrich S."/>
            <person name="Rojas-Villalobos C."/>
            <person name="Quatrini R."/>
            <person name="Dinamarca M.A."/>
            <person name="Schwarz A."/>
            <person name="Canales C."/>
            <person name="Nancucheo I."/>
        </authorList>
    </citation>
    <scope>NUCLEOTIDE SEQUENCE [LARGE SCALE GENOMIC DNA]</scope>
    <source>
        <strain evidence="3 4">USS-CCA1</strain>
    </source>
</reference>
<accession>A0ABW9QZT6</accession>
<comment type="caution">
    <text evidence="3">The sequence shown here is derived from an EMBL/GenBank/DDBJ whole genome shotgun (WGS) entry which is preliminary data.</text>
</comment>
<dbReference type="InterPro" id="IPR007312">
    <property type="entry name" value="Phosphoesterase"/>
</dbReference>
<dbReference type="Proteomes" id="UP000437736">
    <property type="component" value="Unassembled WGS sequence"/>
</dbReference>
<dbReference type="PANTHER" id="PTHR31956">
    <property type="entry name" value="NON-SPECIFIC PHOSPHOLIPASE C4-RELATED"/>
    <property type="match status" value="1"/>
</dbReference>
<protein>
    <recommendedName>
        <fullName evidence="5">Phospholipase</fullName>
    </recommendedName>
</protein>
<dbReference type="PANTHER" id="PTHR31956:SF1">
    <property type="entry name" value="NON-SPECIFIC PHOSPHOLIPASE C1"/>
    <property type="match status" value="1"/>
</dbReference>
<evidence type="ECO:0000313" key="3">
    <source>
        <dbReference type="EMBL" id="MST33953.1"/>
    </source>
</evidence>
<name>A0ABW9QZT6_9ACTN</name>
<evidence type="ECO:0000256" key="1">
    <source>
        <dbReference type="ARBA" id="ARBA00022801"/>
    </source>
</evidence>
<keyword evidence="2" id="KW-0843">Virulence</keyword>
<dbReference type="EMBL" id="WJHE01000787">
    <property type="protein sequence ID" value="MST33953.1"/>
    <property type="molecule type" value="Genomic_DNA"/>
</dbReference>